<dbReference type="GO" id="GO:0003700">
    <property type="term" value="F:DNA-binding transcription factor activity"/>
    <property type="evidence" value="ECO:0007669"/>
    <property type="project" value="InterPro"/>
</dbReference>
<dbReference type="SMART" id="SM00422">
    <property type="entry name" value="HTH_MERR"/>
    <property type="match status" value="1"/>
</dbReference>
<evidence type="ECO:0000313" key="4">
    <source>
        <dbReference type="Proteomes" id="UP000515947"/>
    </source>
</evidence>
<dbReference type="Proteomes" id="UP000515947">
    <property type="component" value="Chromosome"/>
</dbReference>
<gene>
    <name evidence="3" type="ORF">H9L09_07875</name>
</gene>
<dbReference type="SUPFAM" id="SSF46955">
    <property type="entry name" value="Putative DNA-binding domain"/>
    <property type="match status" value="1"/>
</dbReference>
<dbReference type="PROSITE" id="PS50937">
    <property type="entry name" value="HTH_MERR_2"/>
    <property type="match status" value="1"/>
</dbReference>
<keyword evidence="4" id="KW-1185">Reference proteome</keyword>
<dbReference type="Gene3D" id="1.10.1660.10">
    <property type="match status" value="1"/>
</dbReference>
<organism evidence="3 4">
    <name type="scientific">Nocardioides mesophilus</name>
    <dbReference type="NCBI Taxonomy" id="433659"/>
    <lineage>
        <taxon>Bacteria</taxon>
        <taxon>Bacillati</taxon>
        <taxon>Actinomycetota</taxon>
        <taxon>Actinomycetes</taxon>
        <taxon>Propionibacteriales</taxon>
        <taxon>Nocardioidaceae</taxon>
        <taxon>Nocardioides</taxon>
    </lineage>
</organism>
<dbReference type="InterPro" id="IPR000551">
    <property type="entry name" value="MerR-type_HTH_dom"/>
</dbReference>
<dbReference type="RefSeq" id="WP_187580088.1">
    <property type="nucleotide sequence ID" value="NZ_CP060713.1"/>
</dbReference>
<dbReference type="PANTHER" id="PTHR30204">
    <property type="entry name" value="REDOX-CYCLING DRUG-SENSING TRANSCRIPTIONAL ACTIVATOR SOXR"/>
    <property type="match status" value="1"/>
</dbReference>
<dbReference type="KEGG" id="nmes:H9L09_07875"/>
<sequence>MDVPHMQIGEVAERTQLSLRTIRYYEEVGLVPPSARTTGGFRLYTETDVARLMLIRRMKPLDFTLEEMRAVLEVLDRLELTELPGEERAGLLDRLEMFREDADARVTGLRRQLETAEGFAADLRRELTRQKRMASRTR</sequence>
<name>A0A7G9RF73_9ACTN</name>
<protein>
    <submittedName>
        <fullName evidence="3">MerR family transcriptional regulator</fullName>
    </submittedName>
</protein>
<dbReference type="PANTHER" id="PTHR30204:SF93">
    <property type="entry name" value="HTH MERR-TYPE DOMAIN-CONTAINING PROTEIN"/>
    <property type="match status" value="1"/>
</dbReference>
<dbReference type="AlphaFoldDB" id="A0A7G9RF73"/>
<dbReference type="InterPro" id="IPR047057">
    <property type="entry name" value="MerR_fam"/>
</dbReference>
<dbReference type="PRINTS" id="PR00040">
    <property type="entry name" value="HTHMERR"/>
</dbReference>
<dbReference type="Pfam" id="PF13411">
    <property type="entry name" value="MerR_1"/>
    <property type="match status" value="1"/>
</dbReference>
<evidence type="ECO:0000256" key="1">
    <source>
        <dbReference type="ARBA" id="ARBA00023125"/>
    </source>
</evidence>
<proteinExistence type="predicted"/>
<reference evidence="3 4" key="1">
    <citation type="submission" date="2020-08" db="EMBL/GenBank/DDBJ databases">
        <title>Genome sequence of Nocardioides mesophilus KACC 16243T.</title>
        <authorList>
            <person name="Hyun D.-W."/>
            <person name="Bae J.-W."/>
        </authorList>
    </citation>
    <scope>NUCLEOTIDE SEQUENCE [LARGE SCALE GENOMIC DNA]</scope>
    <source>
        <strain evidence="3 4">KACC 16243</strain>
    </source>
</reference>
<feature type="domain" description="HTH merR-type" evidence="2">
    <location>
        <begin position="5"/>
        <end position="74"/>
    </location>
</feature>
<evidence type="ECO:0000313" key="3">
    <source>
        <dbReference type="EMBL" id="QNN54248.1"/>
    </source>
</evidence>
<dbReference type="PROSITE" id="PS00552">
    <property type="entry name" value="HTH_MERR_1"/>
    <property type="match status" value="1"/>
</dbReference>
<evidence type="ECO:0000259" key="2">
    <source>
        <dbReference type="PROSITE" id="PS50937"/>
    </source>
</evidence>
<dbReference type="GO" id="GO:0003677">
    <property type="term" value="F:DNA binding"/>
    <property type="evidence" value="ECO:0007669"/>
    <property type="project" value="UniProtKB-KW"/>
</dbReference>
<dbReference type="EMBL" id="CP060713">
    <property type="protein sequence ID" value="QNN54248.1"/>
    <property type="molecule type" value="Genomic_DNA"/>
</dbReference>
<dbReference type="InterPro" id="IPR009061">
    <property type="entry name" value="DNA-bd_dom_put_sf"/>
</dbReference>
<keyword evidence="1" id="KW-0238">DNA-binding</keyword>
<accession>A0A7G9RF73</accession>